<dbReference type="EMBL" id="VSSQ01010180">
    <property type="protein sequence ID" value="MPM43641.1"/>
    <property type="molecule type" value="Genomic_DNA"/>
</dbReference>
<name>A0A644ZUS7_9ZZZZ</name>
<reference evidence="2" key="1">
    <citation type="submission" date="2019-08" db="EMBL/GenBank/DDBJ databases">
        <authorList>
            <person name="Kucharzyk K."/>
            <person name="Murdoch R.W."/>
            <person name="Higgins S."/>
            <person name="Loffler F."/>
        </authorList>
    </citation>
    <scope>NUCLEOTIDE SEQUENCE</scope>
</reference>
<organism evidence="2">
    <name type="scientific">bioreactor metagenome</name>
    <dbReference type="NCBI Taxonomy" id="1076179"/>
    <lineage>
        <taxon>unclassified sequences</taxon>
        <taxon>metagenomes</taxon>
        <taxon>ecological metagenomes</taxon>
    </lineage>
</organism>
<feature type="region of interest" description="Disordered" evidence="1">
    <location>
        <begin position="60"/>
        <end position="106"/>
    </location>
</feature>
<protein>
    <submittedName>
        <fullName evidence="2">Uncharacterized protein</fullName>
    </submittedName>
</protein>
<evidence type="ECO:0000256" key="1">
    <source>
        <dbReference type="SAM" id="MobiDB-lite"/>
    </source>
</evidence>
<gene>
    <name evidence="2" type="ORF">SDC9_90318</name>
</gene>
<evidence type="ECO:0000313" key="2">
    <source>
        <dbReference type="EMBL" id="MPM43641.1"/>
    </source>
</evidence>
<feature type="compositionally biased region" description="Basic and acidic residues" evidence="1">
    <location>
        <begin position="97"/>
        <end position="106"/>
    </location>
</feature>
<dbReference type="AlphaFoldDB" id="A0A644ZUS7"/>
<proteinExistence type="predicted"/>
<accession>A0A644ZUS7</accession>
<comment type="caution">
    <text evidence="2">The sequence shown here is derived from an EMBL/GenBank/DDBJ whole genome shotgun (WGS) entry which is preliminary data.</text>
</comment>
<sequence>MQKDIKQYLLSSTGVDVREVKVTVDTTDDMAKDSPYIMQETFSAQRPDAATQASGPVVFADAKPDEPLESSGEAIEFDPALNASAAAPGEDEDQWQEGDKQDNERN</sequence>